<feature type="compositionally biased region" description="Polar residues" evidence="1">
    <location>
        <begin position="59"/>
        <end position="79"/>
    </location>
</feature>
<dbReference type="EMBL" id="AP009384">
    <property type="protein sequence ID" value="BAF87162.1"/>
    <property type="molecule type" value="Genomic_DNA"/>
</dbReference>
<evidence type="ECO:0000313" key="3">
    <source>
        <dbReference type="Proteomes" id="UP000000270"/>
    </source>
</evidence>
<sequence>MTRATFQTSRPALLAGALLIGLWLSGPVPGLSGQAFAAETTKTGGAGCEADTSGHAATPPSQGASSGTAAGNVGSTGWTNGMGGTHIGTSNHAPTPGSPQSQPETVTGANPGSPDQPNKPC</sequence>
<reference evidence="3" key="2">
    <citation type="submission" date="2007-04" db="EMBL/GenBank/DDBJ databases">
        <title>Complete genome sequence of the nitrogen-fixing bacterium Azorhizobium caulinodans ORS571.</title>
        <authorList>
            <person name="Lee K.B."/>
            <person name="Backer P.D."/>
            <person name="Aono T."/>
            <person name="Liu C.T."/>
            <person name="Suzuki S."/>
            <person name="Suzuki T."/>
            <person name="Kaneko T."/>
            <person name="Yamada M."/>
            <person name="Tabata S."/>
            <person name="Kupfer D.M."/>
            <person name="Najar F.Z."/>
            <person name="Wiley G.B."/>
            <person name="Roe B."/>
            <person name="Binnewies T."/>
            <person name="Ussery D."/>
            <person name="Vereecke D."/>
            <person name="Gevers D."/>
            <person name="Holsters M."/>
            <person name="Oyaizu H."/>
        </authorList>
    </citation>
    <scope>NUCLEOTIDE SEQUENCE [LARGE SCALE GENOMIC DNA]</scope>
    <source>
        <strain evidence="3">ATCC 43989 / DSM 5975 / JCM 20966 / LMG 6465 / NBRC 14845 / NCIMB 13405 / ORS 571</strain>
    </source>
</reference>
<dbReference type="KEGG" id="azc:AZC_1164"/>
<reference evidence="2 3" key="4">
    <citation type="journal article" date="2009" name="Appl. Environ. Microbiol.">
        <title>Comparative genome-wide transcriptional profiling of Azorhizobium caulinodans ORS571 grown under free-living and symbiotic conditions.</title>
        <authorList>
            <person name="Tsukada S."/>
            <person name="Aono T."/>
            <person name="Akiba N."/>
            <person name="Lee KB."/>
            <person name="Liu CT."/>
            <person name="Toyazaki H."/>
            <person name="Oyaizu H."/>
        </authorList>
    </citation>
    <scope>NUCLEOTIDE SEQUENCE [LARGE SCALE GENOMIC DNA]</scope>
    <source>
        <strain evidence="3">ATCC 43989 / DSM 5975 / JCM 20966 / LMG 6465 / NBRC 14845 / NCIMB 13405 / ORS 571</strain>
    </source>
</reference>
<evidence type="ECO:0000256" key="1">
    <source>
        <dbReference type="SAM" id="MobiDB-lite"/>
    </source>
</evidence>
<reference evidence="2 3" key="5">
    <citation type="journal article" date="2010" name="Appl. Environ. Microbiol.">
        <title>phrR-like gene praR of Azorhizobium caulinodans ORS571 is essential for symbiosis with Sesbania rostrata and is involved in expression of reb genes.</title>
        <authorList>
            <person name="Akiba N."/>
            <person name="Aono T."/>
            <person name="Toyazaki H."/>
            <person name="Sato S."/>
            <person name="Oyaizu H."/>
        </authorList>
    </citation>
    <scope>NUCLEOTIDE SEQUENCE [LARGE SCALE GENOMIC DNA]</scope>
    <source>
        <strain evidence="3">ATCC 43989 / DSM 5975 / JCM 20966 / LMG 6465 / NBRC 14845 / NCIMB 13405 / ORS 571</strain>
    </source>
</reference>
<proteinExistence type="predicted"/>
<reference evidence="2 3" key="1">
    <citation type="journal article" date="2007" name="Appl. Environ. Microbiol.">
        <title>Rhizobial factors required for stem nodule maturation and maintenance in Sesbania rostrata-Azorhizobium caulinodans ORS571 symbiosis.</title>
        <authorList>
            <person name="Suzuki S."/>
            <person name="Aono T."/>
            <person name="Lee KB."/>
            <person name="Suzuki T."/>
            <person name="Liu CT."/>
            <person name="Miwa H."/>
            <person name="Wakao S."/>
            <person name="Iki T."/>
            <person name="Oyaizu H."/>
        </authorList>
    </citation>
    <scope>NUCLEOTIDE SEQUENCE [LARGE SCALE GENOMIC DNA]</scope>
    <source>
        <strain evidence="3">ATCC 43989 / DSM 5975 / JCM 20966 / LMG 6465 / NBRC 14845 / NCIMB 13405 / ORS 571</strain>
    </source>
</reference>
<dbReference type="AlphaFoldDB" id="A8HRC3"/>
<dbReference type="HOGENOM" id="CLU_2033299_0_0_5"/>
<dbReference type="RefSeq" id="WP_012169695.1">
    <property type="nucleotide sequence ID" value="NC_009937.1"/>
</dbReference>
<protein>
    <submittedName>
        <fullName evidence="2">Uncharacterized protein</fullName>
    </submittedName>
</protein>
<feature type="compositionally biased region" description="Polar residues" evidence="1">
    <location>
        <begin position="87"/>
        <end position="121"/>
    </location>
</feature>
<name>A8HRC3_AZOC5</name>
<organism evidence="2 3">
    <name type="scientific">Azorhizobium caulinodans (strain ATCC 43989 / DSM 5975 / JCM 20966 / LMG 6465 / NBRC 14845 / NCIMB 13405 / ORS 571)</name>
    <dbReference type="NCBI Taxonomy" id="438753"/>
    <lineage>
        <taxon>Bacteria</taxon>
        <taxon>Pseudomonadati</taxon>
        <taxon>Pseudomonadota</taxon>
        <taxon>Alphaproteobacteria</taxon>
        <taxon>Hyphomicrobiales</taxon>
        <taxon>Xanthobacteraceae</taxon>
        <taxon>Azorhizobium</taxon>
    </lineage>
</organism>
<gene>
    <name evidence="2" type="ordered locus">AZC_1164</name>
</gene>
<accession>A8HRC3</accession>
<dbReference type="eggNOG" id="ENOG502ZR7B">
    <property type="taxonomic scope" value="Bacteria"/>
</dbReference>
<evidence type="ECO:0000313" key="2">
    <source>
        <dbReference type="EMBL" id="BAF87162.1"/>
    </source>
</evidence>
<reference evidence="2 3" key="6">
    <citation type="journal article" date="2011" name="Appl. Environ. Microbiol.">
        <title>Involvement of the azorhizobial chromosome partition gene (parA) in the onset of bacteroid differentiation during Sesbania rostrata stem nodule development.</title>
        <authorList>
            <person name="Liu CT."/>
            <person name="Lee KB."/>
            <person name="Wang YS."/>
            <person name="Peng MH."/>
            <person name="Lee KT."/>
            <person name="Suzuki S."/>
            <person name="Suzuki T."/>
            <person name="Oyaizu H."/>
        </authorList>
    </citation>
    <scope>NUCLEOTIDE SEQUENCE [LARGE SCALE GENOMIC DNA]</scope>
    <source>
        <strain evidence="3">ATCC 43989 / DSM 5975 / JCM 20966 / LMG 6465 / NBRC 14845 / NCIMB 13405 / ORS 571</strain>
    </source>
</reference>
<reference evidence="2 3" key="3">
    <citation type="journal article" date="2008" name="BMC Genomics">
        <title>The genome of the versatile nitrogen fixer Azorhizobium caulinodans ORS571.</title>
        <authorList>
            <person name="Lee KB."/>
            <person name="Backer P.D."/>
            <person name="Aono T."/>
            <person name="Liu CT."/>
            <person name="Suzuki S."/>
            <person name="Suzuki T."/>
            <person name="Kaneko T."/>
            <person name="Yamada M."/>
            <person name="Tabata S."/>
            <person name="Kupfer D.M."/>
            <person name="Najar F.Z."/>
            <person name="Wiley G.B."/>
            <person name="Roe B."/>
            <person name="Binnewies T.T."/>
            <person name="Ussery D.W."/>
            <person name="D'Haeze W."/>
            <person name="Herder J.D."/>
            <person name="Gevers D."/>
            <person name="Vereecke D."/>
            <person name="Holsters M."/>
            <person name="Oyaizu H."/>
        </authorList>
    </citation>
    <scope>NUCLEOTIDE SEQUENCE [LARGE SCALE GENOMIC DNA]</scope>
    <source>
        <strain evidence="3">ATCC 43989 / DSM 5975 / JCM 20966 / LMG 6465 / NBRC 14845 / NCIMB 13405 / ORS 571</strain>
    </source>
</reference>
<dbReference type="Proteomes" id="UP000000270">
    <property type="component" value="Chromosome"/>
</dbReference>
<keyword evidence="3" id="KW-1185">Reference proteome</keyword>
<feature type="region of interest" description="Disordered" evidence="1">
    <location>
        <begin position="41"/>
        <end position="121"/>
    </location>
</feature>